<protein>
    <recommendedName>
        <fullName evidence="2">SHSP domain-containing protein</fullName>
    </recommendedName>
</protein>
<proteinExistence type="predicted"/>
<feature type="region of interest" description="Disordered" evidence="1">
    <location>
        <begin position="1"/>
        <end position="22"/>
    </location>
</feature>
<evidence type="ECO:0000259" key="2">
    <source>
        <dbReference type="Pfam" id="PF00011"/>
    </source>
</evidence>
<evidence type="ECO:0000256" key="1">
    <source>
        <dbReference type="SAM" id="MobiDB-lite"/>
    </source>
</evidence>
<dbReference type="Proteomes" id="UP001050691">
    <property type="component" value="Unassembled WGS sequence"/>
</dbReference>
<reference evidence="3" key="1">
    <citation type="submission" date="2021-10" db="EMBL/GenBank/DDBJ databases">
        <title>De novo Genome Assembly of Clathrus columnatus (Basidiomycota, Fungi) Using Illumina and Nanopore Sequence Data.</title>
        <authorList>
            <person name="Ogiso-Tanaka E."/>
            <person name="Itagaki H."/>
            <person name="Hosoya T."/>
            <person name="Hosaka K."/>
        </authorList>
    </citation>
    <scope>NUCLEOTIDE SEQUENCE</scope>
    <source>
        <strain evidence="3">MO-923</strain>
    </source>
</reference>
<dbReference type="EMBL" id="BPWL01000007">
    <property type="protein sequence ID" value="GJJ11990.1"/>
    <property type="molecule type" value="Genomic_DNA"/>
</dbReference>
<sequence>MITSPPPNLNAAFRGHSDPRHRSNVAMSIDSTPSHYVLMAPLGHGFSADSITIAARKENTLVIIADRWDQEQDCHNEWQVQFGRDSDMSNIHANFDDGILKITVKRFTPTHP</sequence>
<dbReference type="SUPFAM" id="SSF49764">
    <property type="entry name" value="HSP20-like chaperones"/>
    <property type="match status" value="1"/>
</dbReference>
<evidence type="ECO:0000313" key="4">
    <source>
        <dbReference type="Proteomes" id="UP001050691"/>
    </source>
</evidence>
<organism evidence="3 4">
    <name type="scientific">Clathrus columnatus</name>
    <dbReference type="NCBI Taxonomy" id="1419009"/>
    <lineage>
        <taxon>Eukaryota</taxon>
        <taxon>Fungi</taxon>
        <taxon>Dikarya</taxon>
        <taxon>Basidiomycota</taxon>
        <taxon>Agaricomycotina</taxon>
        <taxon>Agaricomycetes</taxon>
        <taxon>Phallomycetidae</taxon>
        <taxon>Phallales</taxon>
        <taxon>Clathraceae</taxon>
        <taxon>Clathrus</taxon>
    </lineage>
</organism>
<dbReference type="CDD" id="cd06464">
    <property type="entry name" value="ACD_sHsps-like"/>
    <property type="match status" value="1"/>
</dbReference>
<gene>
    <name evidence="3" type="ORF">Clacol_006228</name>
</gene>
<dbReference type="InterPro" id="IPR002068">
    <property type="entry name" value="A-crystallin/Hsp20_dom"/>
</dbReference>
<dbReference type="AlphaFoldDB" id="A0AAV5AGG2"/>
<name>A0AAV5AGG2_9AGAM</name>
<keyword evidence="4" id="KW-1185">Reference proteome</keyword>
<dbReference type="Pfam" id="PF00011">
    <property type="entry name" value="HSP20"/>
    <property type="match status" value="1"/>
</dbReference>
<accession>A0AAV5AGG2</accession>
<feature type="domain" description="SHSP" evidence="2">
    <location>
        <begin position="31"/>
        <end position="109"/>
    </location>
</feature>
<dbReference type="Gene3D" id="2.60.40.790">
    <property type="match status" value="1"/>
</dbReference>
<dbReference type="InterPro" id="IPR008978">
    <property type="entry name" value="HSP20-like_chaperone"/>
</dbReference>
<comment type="caution">
    <text evidence="3">The sequence shown here is derived from an EMBL/GenBank/DDBJ whole genome shotgun (WGS) entry which is preliminary data.</text>
</comment>
<evidence type="ECO:0000313" key="3">
    <source>
        <dbReference type="EMBL" id="GJJ11990.1"/>
    </source>
</evidence>